<dbReference type="OrthoDB" id="547145at2759"/>
<comment type="caution">
    <text evidence="2">The sequence shown here is derived from an EMBL/GenBank/DDBJ whole genome shotgun (WGS) entry which is preliminary data.</text>
</comment>
<protein>
    <recommendedName>
        <fullName evidence="1">FAD dependent oxidoreductase domain-containing protein</fullName>
    </recommendedName>
</protein>
<dbReference type="PANTHER" id="PTHR13847:SF261">
    <property type="entry name" value="FAD-DEPENDENT OXIDOREDUCTASE FAMILY PROTEIN"/>
    <property type="match status" value="1"/>
</dbReference>
<proteinExistence type="predicted"/>
<reference evidence="2" key="1">
    <citation type="submission" date="2021-08" db="EMBL/GenBank/DDBJ databases">
        <title>WGS assembly of Ceratopteris richardii.</title>
        <authorList>
            <person name="Marchant D.B."/>
            <person name="Chen G."/>
            <person name="Jenkins J."/>
            <person name="Shu S."/>
            <person name="Leebens-Mack J."/>
            <person name="Grimwood J."/>
            <person name="Schmutz J."/>
            <person name="Soltis P."/>
            <person name="Soltis D."/>
            <person name="Chen Z.-H."/>
        </authorList>
    </citation>
    <scope>NUCLEOTIDE SEQUENCE</scope>
    <source>
        <strain evidence="2">Whitten #5841</strain>
        <tissue evidence="2">Leaf</tissue>
    </source>
</reference>
<keyword evidence="3" id="KW-1185">Reference proteome</keyword>
<dbReference type="PANTHER" id="PTHR13847">
    <property type="entry name" value="SARCOSINE DEHYDROGENASE-RELATED"/>
    <property type="match status" value="1"/>
</dbReference>
<dbReference type="Gene3D" id="3.50.50.60">
    <property type="entry name" value="FAD/NAD(P)-binding domain"/>
    <property type="match status" value="1"/>
</dbReference>
<dbReference type="GO" id="GO:0005737">
    <property type="term" value="C:cytoplasm"/>
    <property type="evidence" value="ECO:0007669"/>
    <property type="project" value="TreeGrafter"/>
</dbReference>
<sequence>MLTIASSFQLSCGLSKQLLNFPLSAIPHRRNLKFLLATRRVHSALFSKPSVRYAILGAGFAGLSVAWHLLQFSNEALEISVDVFDEKGIGAGASGVSGGLLHPYTPKGKLVWNGVEAWKAALELLNIADAADKDIEIQTVGQVSAKPMFWQKGILRPPASQKHCADFRKFVKMSTGDHKNLAGLSCIDGTYANTLLPGLAINSHDCALYMTEGLNIDPLRYMQALWRACEQYKKHGSIRDESQPSAVLKKQHISSLACLEDEYDAVIICLGAGVNKLEELEGELPLIYCRGVVTLLVLPPGKQEEFKYEGPSILGDTWIAAQGPHNLILGATKDWDNCDTSVNVEAEAAASACHELISKATTFYPPITNWSIQGTRAGVRAMAPRTLLGKVPLVGCIDEVLNFRSSKKVQSPYYWILGGLGSRGLIYHAWLGKKLAEAVVFQNEACLPREVLQWRTEKQNLS</sequence>
<gene>
    <name evidence="2" type="ORF">KP509_19G077000</name>
</gene>
<dbReference type="SUPFAM" id="SSF51905">
    <property type="entry name" value="FAD/NAD(P)-binding domain"/>
    <property type="match status" value="1"/>
</dbReference>
<name>A0A8T2SLW2_CERRI</name>
<feature type="domain" description="FAD dependent oxidoreductase" evidence="1">
    <location>
        <begin position="53"/>
        <end position="437"/>
    </location>
</feature>
<dbReference type="InterPro" id="IPR006076">
    <property type="entry name" value="FAD-dep_OxRdtase"/>
</dbReference>
<evidence type="ECO:0000313" key="2">
    <source>
        <dbReference type="EMBL" id="KAH7353060.1"/>
    </source>
</evidence>
<evidence type="ECO:0000313" key="3">
    <source>
        <dbReference type="Proteomes" id="UP000825935"/>
    </source>
</evidence>
<organism evidence="2 3">
    <name type="scientific">Ceratopteris richardii</name>
    <name type="common">Triangle waterfern</name>
    <dbReference type="NCBI Taxonomy" id="49495"/>
    <lineage>
        <taxon>Eukaryota</taxon>
        <taxon>Viridiplantae</taxon>
        <taxon>Streptophyta</taxon>
        <taxon>Embryophyta</taxon>
        <taxon>Tracheophyta</taxon>
        <taxon>Polypodiopsida</taxon>
        <taxon>Polypodiidae</taxon>
        <taxon>Polypodiales</taxon>
        <taxon>Pteridineae</taxon>
        <taxon>Pteridaceae</taxon>
        <taxon>Parkerioideae</taxon>
        <taxon>Ceratopteris</taxon>
    </lineage>
</organism>
<dbReference type="OMA" id="CKYWLFG"/>
<dbReference type="AlphaFoldDB" id="A0A8T2SLW2"/>
<dbReference type="EMBL" id="CM035424">
    <property type="protein sequence ID" value="KAH7353060.1"/>
    <property type="molecule type" value="Genomic_DNA"/>
</dbReference>
<dbReference type="Pfam" id="PF01266">
    <property type="entry name" value="DAO"/>
    <property type="match status" value="1"/>
</dbReference>
<dbReference type="Proteomes" id="UP000825935">
    <property type="component" value="Chromosome 19"/>
</dbReference>
<dbReference type="Gene3D" id="3.30.9.10">
    <property type="entry name" value="D-Amino Acid Oxidase, subunit A, domain 2"/>
    <property type="match status" value="1"/>
</dbReference>
<dbReference type="InterPro" id="IPR036188">
    <property type="entry name" value="FAD/NAD-bd_sf"/>
</dbReference>
<evidence type="ECO:0000259" key="1">
    <source>
        <dbReference type="Pfam" id="PF01266"/>
    </source>
</evidence>
<accession>A0A8T2SLW2</accession>